<name>A0A369XPA9_9PROT</name>
<gene>
    <name evidence="1" type="ORF">DVS81_07690</name>
</gene>
<dbReference type="Proteomes" id="UP000253831">
    <property type="component" value="Unassembled WGS sequence"/>
</dbReference>
<organism evidence="1 2">
    <name type="scientific">Candidatus Accumulibacter meliphilus</name>
    <dbReference type="NCBI Taxonomy" id="2211374"/>
    <lineage>
        <taxon>Bacteria</taxon>
        <taxon>Pseudomonadati</taxon>
        <taxon>Pseudomonadota</taxon>
        <taxon>Betaproteobacteria</taxon>
        <taxon>Candidatus Accumulibacter</taxon>
    </lineage>
</organism>
<reference evidence="1 2" key="1">
    <citation type="submission" date="2018-05" db="EMBL/GenBank/DDBJ databases">
        <title>Integrated omic analyses show evidence that a Ca. Accumulibacter phosphatis strain performs denitrification under micro-aerobic conditions.</title>
        <authorList>
            <person name="Camejo P.Y."/>
            <person name="Katherine M.D."/>
            <person name="Daniel N.R."/>
        </authorList>
    </citation>
    <scope>NUCLEOTIDE SEQUENCE [LARGE SCALE GENOMIC DNA]</scope>
    <source>
        <strain evidence="1">UW-LDO-IC</strain>
    </source>
</reference>
<protein>
    <submittedName>
        <fullName evidence="1">Uncharacterized protein</fullName>
    </submittedName>
</protein>
<accession>A0A369XPA9</accession>
<evidence type="ECO:0000313" key="2">
    <source>
        <dbReference type="Proteomes" id="UP000253831"/>
    </source>
</evidence>
<comment type="caution">
    <text evidence="1">The sequence shown here is derived from an EMBL/GenBank/DDBJ whole genome shotgun (WGS) entry which is preliminary data.</text>
</comment>
<sequence>MKAVLSSFAVAYPRTHNLVMLSE</sequence>
<evidence type="ECO:0000313" key="1">
    <source>
        <dbReference type="EMBL" id="RDE51200.1"/>
    </source>
</evidence>
<dbReference type="EMBL" id="QPGA01000010">
    <property type="protein sequence ID" value="RDE51200.1"/>
    <property type="molecule type" value="Genomic_DNA"/>
</dbReference>
<dbReference type="AlphaFoldDB" id="A0A369XPA9"/>
<proteinExistence type="predicted"/>